<dbReference type="PANTHER" id="PTHR30506">
    <property type="entry name" value="INNER MEMBRANE PROTEIN"/>
    <property type="match status" value="1"/>
</dbReference>
<evidence type="ECO:0000259" key="8">
    <source>
        <dbReference type="Pfam" id="PF03458"/>
    </source>
</evidence>
<name>A0A4R3LEY0_9GAMM</name>
<evidence type="ECO:0000256" key="4">
    <source>
        <dbReference type="ARBA" id="ARBA00022692"/>
    </source>
</evidence>
<comment type="caution">
    <text evidence="9">The sequence shown here is derived from an EMBL/GenBank/DDBJ whole genome shotgun (WGS) entry which is preliminary data.</text>
</comment>
<sequence>MVSAYDTRHRCRVRSVDVFLLALDLIGTFAFAISGATIGVRHRLDLFGVLVLAFATATFGGIARDVVIGSLPPAALVNWNYLALSCLAGLVTFRWHVQVERLRNPVQLFDAAGLALFAVYGAEKALAYGLAPFGAVLLGMLSGIGGGIVRDILVNRTPVVLQAELYAVAAMAGALIVVAGHALELHGHAVLFSGVLVCFGLRFMAIRHGWSLPVARPDDGGDRQ</sequence>
<gene>
    <name evidence="9" type="ORF">EDC25_108154</name>
</gene>
<keyword evidence="4 7" id="KW-0812">Transmembrane</keyword>
<evidence type="ECO:0000256" key="2">
    <source>
        <dbReference type="ARBA" id="ARBA00008193"/>
    </source>
</evidence>
<evidence type="ECO:0000256" key="7">
    <source>
        <dbReference type="SAM" id="Phobius"/>
    </source>
</evidence>
<keyword evidence="10" id="KW-1185">Reference proteome</keyword>
<dbReference type="GO" id="GO:0005886">
    <property type="term" value="C:plasma membrane"/>
    <property type="evidence" value="ECO:0007669"/>
    <property type="project" value="UniProtKB-SubCell"/>
</dbReference>
<feature type="domain" description="Glycine transporter" evidence="8">
    <location>
        <begin position="108"/>
        <end position="180"/>
    </location>
</feature>
<feature type="transmembrane region" description="Helical" evidence="7">
    <location>
        <begin position="18"/>
        <end position="39"/>
    </location>
</feature>
<evidence type="ECO:0000313" key="10">
    <source>
        <dbReference type="Proteomes" id="UP000294599"/>
    </source>
</evidence>
<feature type="transmembrane region" description="Helical" evidence="7">
    <location>
        <begin position="75"/>
        <end position="93"/>
    </location>
</feature>
<evidence type="ECO:0000256" key="1">
    <source>
        <dbReference type="ARBA" id="ARBA00004651"/>
    </source>
</evidence>
<feature type="transmembrane region" description="Helical" evidence="7">
    <location>
        <begin position="128"/>
        <end position="153"/>
    </location>
</feature>
<organism evidence="9 10">
    <name type="scientific">Pseudofulvimonas gallinarii</name>
    <dbReference type="NCBI Taxonomy" id="634155"/>
    <lineage>
        <taxon>Bacteria</taxon>
        <taxon>Pseudomonadati</taxon>
        <taxon>Pseudomonadota</taxon>
        <taxon>Gammaproteobacteria</taxon>
        <taxon>Lysobacterales</taxon>
        <taxon>Rhodanobacteraceae</taxon>
        <taxon>Pseudofulvimonas</taxon>
    </lineage>
</organism>
<reference evidence="9 10" key="1">
    <citation type="submission" date="2019-03" db="EMBL/GenBank/DDBJ databases">
        <title>Genomic Encyclopedia of Type Strains, Phase IV (KMG-IV): sequencing the most valuable type-strain genomes for metagenomic binning, comparative biology and taxonomic classification.</title>
        <authorList>
            <person name="Goeker M."/>
        </authorList>
    </citation>
    <scope>NUCLEOTIDE SEQUENCE [LARGE SCALE GENOMIC DNA]</scope>
    <source>
        <strain evidence="9 10">DSM 21944</strain>
    </source>
</reference>
<evidence type="ECO:0000313" key="9">
    <source>
        <dbReference type="EMBL" id="TCS98569.1"/>
    </source>
</evidence>
<feature type="transmembrane region" description="Helical" evidence="7">
    <location>
        <begin position="46"/>
        <end position="63"/>
    </location>
</feature>
<dbReference type="Pfam" id="PF03458">
    <property type="entry name" value="Gly_transporter"/>
    <property type="match status" value="2"/>
</dbReference>
<dbReference type="InterPro" id="IPR005115">
    <property type="entry name" value="Gly_transporter"/>
</dbReference>
<feature type="transmembrane region" description="Helical" evidence="7">
    <location>
        <begin position="165"/>
        <end position="183"/>
    </location>
</feature>
<keyword evidence="5 7" id="KW-1133">Transmembrane helix</keyword>
<evidence type="ECO:0000256" key="6">
    <source>
        <dbReference type="ARBA" id="ARBA00023136"/>
    </source>
</evidence>
<evidence type="ECO:0000256" key="3">
    <source>
        <dbReference type="ARBA" id="ARBA00022475"/>
    </source>
</evidence>
<dbReference type="EMBL" id="SMAF01000008">
    <property type="protein sequence ID" value="TCS98569.1"/>
    <property type="molecule type" value="Genomic_DNA"/>
</dbReference>
<comment type="similarity">
    <text evidence="2">Belongs to the UPF0126 family.</text>
</comment>
<keyword evidence="6 7" id="KW-0472">Membrane</keyword>
<protein>
    <submittedName>
        <fullName evidence="9">Putative membrane protein YeiH</fullName>
    </submittedName>
</protein>
<proteinExistence type="inferred from homology"/>
<accession>A0A4R3LEY0</accession>
<dbReference type="PANTHER" id="PTHR30506:SF3">
    <property type="entry name" value="UPF0126 INNER MEMBRANE PROTEIN YADS-RELATED"/>
    <property type="match status" value="1"/>
</dbReference>
<keyword evidence="3" id="KW-1003">Cell membrane</keyword>
<comment type="subcellular location">
    <subcellularLocation>
        <location evidence="1">Cell membrane</location>
        <topology evidence="1">Multi-pass membrane protein</topology>
    </subcellularLocation>
</comment>
<evidence type="ECO:0000256" key="5">
    <source>
        <dbReference type="ARBA" id="ARBA00022989"/>
    </source>
</evidence>
<feature type="domain" description="Glycine transporter" evidence="8">
    <location>
        <begin position="22"/>
        <end position="94"/>
    </location>
</feature>
<dbReference type="Proteomes" id="UP000294599">
    <property type="component" value="Unassembled WGS sequence"/>
</dbReference>
<dbReference type="AlphaFoldDB" id="A0A4R3LEY0"/>
<feature type="transmembrane region" description="Helical" evidence="7">
    <location>
        <begin position="189"/>
        <end position="206"/>
    </location>
</feature>